<proteinExistence type="predicted"/>
<evidence type="ECO:0000256" key="1">
    <source>
        <dbReference type="SAM" id="Phobius"/>
    </source>
</evidence>
<accession>A0A511VBU3</accession>
<name>A0A511VBU3_9BACL</name>
<dbReference type="EMBL" id="BJXX01000091">
    <property type="protein sequence ID" value="GEN34702.1"/>
    <property type="molecule type" value="Genomic_DNA"/>
</dbReference>
<feature type="transmembrane region" description="Helical" evidence="1">
    <location>
        <begin position="35"/>
        <end position="54"/>
    </location>
</feature>
<protein>
    <submittedName>
        <fullName evidence="2">Uncharacterized protein</fullName>
    </submittedName>
</protein>
<keyword evidence="1" id="KW-0472">Membrane</keyword>
<dbReference type="Proteomes" id="UP000321157">
    <property type="component" value="Unassembled WGS sequence"/>
</dbReference>
<feature type="transmembrane region" description="Helical" evidence="1">
    <location>
        <begin position="59"/>
        <end position="79"/>
    </location>
</feature>
<keyword evidence="1" id="KW-0812">Transmembrane</keyword>
<reference evidence="2 3" key="1">
    <citation type="submission" date="2019-07" db="EMBL/GenBank/DDBJ databases">
        <title>Whole genome shotgun sequence of Aneurinibacillus danicus NBRC 102444.</title>
        <authorList>
            <person name="Hosoyama A."/>
            <person name="Uohara A."/>
            <person name="Ohji S."/>
            <person name="Ichikawa N."/>
        </authorList>
    </citation>
    <scope>NUCLEOTIDE SEQUENCE [LARGE SCALE GENOMIC DNA]</scope>
    <source>
        <strain evidence="2 3">NBRC 102444</strain>
    </source>
</reference>
<organism evidence="2 3">
    <name type="scientific">Aneurinibacillus danicus</name>
    <dbReference type="NCBI Taxonomy" id="267746"/>
    <lineage>
        <taxon>Bacteria</taxon>
        <taxon>Bacillati</taxon>
        <taxon>Bacillota</taxon>
        <taxon>Bacilli</taxon>
        <taxon>Bacillales</taxon>
        <taxon>Paenibacillaceae</taxon>
        <taxon>Aneurinibacillus group</taxon>
        <taxon>Aneurinibacillus</taxon>
    </lineage>
</organism>
<sequence>MFANSKAIQMIELLLLLSILVYTVAYIGGALYPTVYAAMAAFLLGIAGIALSLWKQRYLLAIADFLLVVGVFAHIMFFWNL</sequence>
<keyword evidence="1" id="KW-1133">Transmembrane helix</keyword>
<dbReference type="AlphaFoldDB" id="A0A511VBU3"/>
<evidence type="ECO:0000313" key="2">
    <source>
        <dbReference type="EMBL" id="GEN34702.1"/>
    </source>
</evidence>
<dbReference type="RefSeq" id="WP_146809973.1">
    <property type="nucleotide sequence ID" value="NZ_BJXX01000091.1"/>
</dbReference>
<comment type="caution">
    <text evidence="2">The sequence shown here is derived from an EMBL/GenBank/DDBJ whole genome shotgun (WGS) entry which is preliminary data.</text>
</comment>
<evidence type="ECO:0000313" key="3">
    <source>
        <dbReference type="Proteomes" id="UP000321157"/>
    </source>
</evidence>
<gene>
    <name evidence="2" type="ORF">ADA01nite_21620</name>
</gene>
<keyword evidence="3" id="KW-1185">Reference proteome</keyword>